<feature type="domain" description="PCI" evidence="5">
    <location>
        <begin position="324"/>
        <end position="503"/>
    </location>
</feature>
<reference evidence="7" key="1">
    <citation type="journal article" date="2020" name="J Insects Food Feed">
        <title>The yellow mealworm (Tenebrio molitor) genome: a resource for the emerging insects as food and feed industry.</title>
        <authorList>
            <person name="Eriksson T."/>
            <person name="Andere A."/>
            <person name="Kelstrup H."/>
            <person name="Emery V."/>
            <person name="Picard C."/>
        </authorList>
    </citation>
    <scope>NUCLEOTIDE SEQUENCE</scope>
    <source>
        <strain evidence="7">Stoneville</strain>
        <tissue evidence="7">Whole head</tissue>
    </source>
</reference>
<proteinExistence type="inferred from homology"/>
<dbReference type="InterPro" id="IPR050756">
    <property type="entry name" value="CSN3"/>
</dbReference>
<dbReference type="Pfam" id="PF01465">
    <property type="entry name" value="GRIP"/>
    <property type="match status" value="1"/>
</dbReference>
<feature type="compositionally biased region" description="Low complexity" evidence="4">
    <location>
        <begin position="759"/>
        <end position="770"/>
    </location>
</feature>
<dbReference type="EMBL" id="JABDTM020027622">
    <property type="protein sequence ID" value="KAH0810241.1"/>
    <property type="molecule type" value="Genomic_DNA"/>
</dbReference>
<dbReference type="GO" id="GO:0030234">
    <property type="term" value="F:enzyme regulator activity"/>
    <property type="evidence" value="ECO:0007669"/>
    <property type="project" value="InterPro"/>
</dbReference>
<evidence type="ECO:0000256" key="1">
    <source>
        <dbReference type="ARBA" id="ARBA00007912"/>
    </source>
</evidence>
<feature type="coiled-coil region" evidence="3">
    <location>
        <begin position="860"/>
        <end position="1010"/>
    </location>
</feature>
<dbReference type="Pfam" id="PF08375">
    <property type="entry name" value="Rpn3_C"/>
    <property type="match status" value="1"/>
</dbReference>
<dbReference type="GO" id="GO:0006511">
    <property type="term" value="P:ubiquitin-dependent protein catabolic process"/>
    <property type="evidence" value="ECO:0007669"/>
    <property type="project" value="TreeGrafter"/>
</dbReference>
<protein>
    <recommendedName>
        <fullName evidence="9">PCI domain-containing protein</fullName>
    </recommendedName>
</protein>
<dbReference type="PANTHER" id="PTHR10758">
    <property type="entry name" value="26S PROTEASOME NON-ATPASE REGULATORY SUBUNIT 3/COP9 SIGNALOSOME COMPLEX SUBUNIT 3"/>
    <property type="match status" value="1"/>
</dbReference>
<dbReference type="Pfam" id="PF25573">
    <property type="entry name" value="TPR_PSMD3_N"/>
    <property type="match status" value="1"/>
</dbReference>
<sequence length="1449" mass="164442">MQVVSIIRSSYARLAASSFSAENNENQSGVRFHAWISSSTVGSRKSPRNVQVSRDVDRPVTIDVLTRTKVASCCWKTMSNTMAPADIADVEMKNADSPPGLEAGDSKRTIEIQNLVEIREQARQIEKAVANKENRFILRVLRCLPNTRRKLNGAVLKSLVNQIYPVSERDALTEYLEDVPAGLELETGRARSATKSPVPEVDAYIHLLILVYLLDTNKLTEGVRCSQALMNKITSQNRRSLDLIAAKCYFYHSRVAELTGKLDSIRAFLHARLRTATLRNDFEGQAVLINCLLRNYLHYSLYDQSDKLVSKCVFPETASNNEWARFLYYLGRIKAARLEYSVAHKHLVQAMRKSPQNAAVGFRQTVQKLLVVVELLLGDIPERQIFRQASMRHSLAPYFQLTQAVRMGNLHRFGEVLENFGPQFRQDHTFTLILRLRHNVIKTAIRAIGLSYSRISPQDIARKLGLDSAEDAEFIVAKAIRDGVIEATLDPEGGYMRSKESTDIYCTKEPEMAFHQRISFCLDLHNQSVKAMRYPPKAYGKELESAEERREREQQDLELAKEMAEEDDDEVPIVPVKTSNTIPCGDDTLYQQPPHVPSLQPTQEFVAWNIPGYPCGAPEVPPPFPLPTVSPLVSESTSPNHSRSTSPHRTIVTLRSTPMPPPQPPRPIDTIPTQLPIDALSSNKFPFLHPAENVKFPDEDLNSIPEDKLVLEGPWLFHVKELKQPNGIRFSACPTKSVPRPFVLEQFQALNIDGENSLHRSNSSSSSSLNQTPPETPAATPHSTSSQCPVREGEKPRVNGMPSFVTPGPTPGLSLCDTTSPPPPPTPTFNNCSVPYTTYPTFTAIHTTSINSLVSSDGVKEDSSIDTEELKKRLQRIESEFTKKLDQKELEWREILSEKDKRFQSLEKEKEEALKQVHMLRETLKNAEEFKQKLVEHQEDKEQMENFQTQELSKVKHLVLLREQELAEKTASLKEANAQLDKLRTEVSRLRRQEEQLSDLQDDLESLRHSSSRDLAALATELAKSEAETRHLSDLVAVLRQRVANETSDDEHVASERRLLEQRLEEAHLHLADIKTSWSDKIASLETQVGRLSRQAAEEGTERRRAVQEKEKLAEKVRQMEAELECNTLELNNKETKIKRLTKDIEDLSKEIKTIQSESEEEVTFLRTQLQNAITEVKVVRKNLENTESELDKSGDECSKLKLSVDSEHEANNSLRQIITKLEKELSEEKTNSLNVQKTLSRVTAEKNTALLRNAEISQQMELVKQEKRRQESEMTDLINKLMQVEDENKKHNEGKVLEQDLRNHVAELECQISEKNKNIKTLQLRLADMKKTLQQELRTPGNPNYHSDLLDNSAAVLTPSQVSTKNFPSVVKRDEDDVNFKYLKHVVIKFLTSREYEAQHLTKAIATLLKFTPDEEKLVNDTLEWKRSWFGSKPKLGSGQKAKAIPHS</sequence>
<dbReference type="SMART" id="SM00755">
    <property type="entry name" value="Grip"/>
    <property type="match status" value="1"/>
</dbReference>
<evidence type="ECO:0000313" key="8">
    <source>
        <dbReference type="Proteomes" id="UP000719412"/>
    </source>
</evidence>
<dbReference type="InterPro" id="IPR057985">
    <property type="entry name" value="TPR_PSMD3_N"/>
</dbReference>
<reference evidence="7" key="2">
    <citation type="submission" date="2021-08" db="EMBL/GenBank/DDBJ databases">
        <authorList>
            <person name="Eriksson T."/>
        </authorList>
    </citation>
    <scope>NUCLEOTIDE SEQUENCE</scope>
    <source>
        <strain evidence="7">Stoneville</strain>
        <tissue evidence="7">Whole head</tissue>
    </source>
</reference>
<dbReference type="SUPFAM" id="SSF46785">
    <property type="entry name" value="Winged helix' DNA-binding domain"/>
    <property type="match status" value="1"/>
</dbReference>
<evidence type="ECO:0000259" key="6">
    <source>
        <dbReference type="PROSITE" id="PS50913"/>
    </source>
</evidence>
<dbReference type="InterPro" id="IPR000237">
    <property type="entry name" value="GRIP_dom"/>
</dbReference>
<keyword evidence="2" id="KW-0647">Proteasome</keyword>
<name>A0A8J6H9J6_TENMO</name>
<feature type="domain" description="GRIP" evidence="6">
    <location>
        <begin position="1374"/>
        <end position="1423"/>
    </location>
</feature>
<dbReference type="Pfam" id="PF01399">
    <property type="entry name" value="PCI"/>
    <property type="match status" value="1"/>
</dbReference>
<feature type="compositionally biased region" description="Pro residues" evidence="4">
    <location>
        <begin position="658"/>
        <end position="667"/>
    </location>
</feature>
<dbReference type="GO" id="GO:0008541">
    <property type="term" value="C:proteasome regulatory particle, lid subcomplex"/>
    <property type="evidence" value="ECO:0007669"/>
    <property type="project" value="TreeGrafter"/>
</dbReference>
<organism evidence="7 8">
    <name type="scientific">Tenebrio molitor</name>
    <name type="common">Yellow mealworm beetle</name>
    <dbReference type="NCBI Taxonomy" id="7067"/>
    <lineage>
        <taxon>Eukaryota</taxon>
        <taxon>Metazoa</taxon>
        <taxon>Ecdysozoa</taxon>
        <taxon>Arthropoda</taxon>
        <taxon>Hexapoda</taxon>
        <taxon>Insecta</taxon>
        <taxon>Pterygota</taxon>
        <taxon>Neoptera</taxon>
        <taxon>Endopterygota</taxon>
        <taxon>Coleoptera</taxon>
        <taxon>Polyphaga</taxon>
        <taxon>Cucujiformia</taxon>
        <taxon>Tenebrionidae</taxon>
        <taxon>Tenebrio</taxon>
    </lineage>
</organism>
<feature type="coiled-coil region" evidence="3">
    <location>
        <begin position="1103"/>
        <end position="1340"/>
    </location>
</feature>
<dbReference type="InterPro" id="IPR036390">
    <property type="entry name" value="WH_DNA-bd_sf"/>
</dbReference>
<feature type="compositionally biased region" description="Polar residues" evidence="4">
    <location>
        <begin position="635"/>
        <end position="656"/>
    </location>
</feature>
<accession>A0A8J6H9J6</accession>
<dbReference type="SMART" id="SM00753">
    <property type="entry name" value="PAM"/>
    <property type="match status" value="1"/>
</dbReference>
<evidence type="ECO:0000256" key="4">
    <source>
        <dbReference type="SAM" id="MobiDB-lite"/>
    </source>
</evidence>
<dbReference type="SMART" id="SM00088">
    <property type="entry name" value="PINT"/>
    <property type="match status" value="1"/>
</dbReference>
<feature type="region of interest" description="Disordered" evidence="4">
    <location>
        <begin position="756"/>
        <end position="823"/>
    </location>
</feature>
<dbReference type="InterPro" id="IPR000717">
    <property type="entry name" value="PCI_dom"/>
</dbReference>
<feature type="region of interest" description="Disordered" evidence="4">
    <location>
        <begin position="631"/>
        <end position="667"/>
    </location>
</feature>
<dbReference type="GO" id="GO:0042176">
    <property type="term" value="P:regulation of protein catabolic process"/>
    <property type="evidence" value="ECO:0007669"/>
    <property type="project" value="InterPro"/>
</dbReference>
<evidence type="ECO:0000259" key="5">
    <source>
        <dbReference type="PROSITE" id="PS50250"/>
    </source>
</evidence>
<evidence type="ECO:0008006" key="9">
    <source>
        <dbReference type="Google" id="ProtNLM"/>
    </source>
</evidence>
<dbReference type="Proteomes" id="UP000719412">
    <property type="component" value="Unassembled WGS sequence"/>
</dbReference>
<keyword evidence="8" id="KW-1185">Reference proteome</keyword>
<dbReference type="PROSITE" id="PS50250">
    <property type="entry name" value="PCI"/>
    <property type="match status" value="1"/>
</dbReference>
<dbReference type="Gene3D" id="1.10.220.60">
    <property type="entry name" value="GRIP domain"/>
    <property type="match status" value="1"/>
</dbReference>
<dbReference type="PROSITE" id="PS50913">
    <property type="entry name" value="GRIP"/>
    <property type="match status" value="1"/>
</dbReference>
<gene>
    <name evidence="7" type="ORF">GEV33_012549</name>
</gene>
<comment type="caution">
    <text evidence="7">The sequence shown here is derived from an EMBL/GenBank/DDBJ whole genome shotgun (WGS) entry which is preliminary data.</text>
</comment>
<evidence type="ECO:0000256" key="2">
    <source>
        <dbReference type="ARBA" id="ARBA00022942"/>
    </source>
</evidence>
<feature type="coiled-coil region" evidence="3">
    <location>
        <begin position="543"/>
        <end position="570"/>
    </location>
</feature>
<comment type="similarity">
    <text evidence="1">Belongs to the proteasome subunit S3 family.</text>
</comment>
<evidence type="ECO:0000313" key="7">
    <source>
        <dbReference type="EMBL" id="KAH0810241.1"/>
    </source>
</evidence>
<dbReference type="PANTHER" id="PTHR10758:SF2">
    <property type="entry name" value="26S PROTEASOME NON-ATPASE REGULATORY SUBUNIT 3"/>
    <property type="match status" value="1"/>
</dbReference>
<evidence type="ECO:0000256" key="3">
    <source>
        <dbReference type="SAM" id="Coils"/>
    </source>
</evidence>
<keyword evidence="3" id="KW-0175">Coiled coil</keyword>
<dbReference type="InterPro" id="IPR013586">
    <property type="entry name" value="PSMD3_C"/>
</dbReference>